<comment type="similarity">
    <text evidence="1 7 8">Belongs to the FGGY kinase family.</text>
</comment>
<feature type="binding site" evidence="7">
    <location>
        <position position="249"/>
    </location>
    <ligand>
        <name>sn-glycerol 3-phosphate</name>
        <dbReference type="ChEBI" id="CHEBI:57597"/>
    </ligand>
</feature>
<dbReference type="InterPro" id="IPR018484">
    <property type="entry name" value="FGGY_N"/>
</dbReference>
<dbReference type="PANTHER" id="PTHR10196">
    <property type="entry name" value="SUGAR KINASE"/>
    <property type="match status" value="1"/>
</dbReference>
<feature type="binding site" evidence="7">
    <location>
        <position position="271"/>
    </location>
    <ligand>
        <name>ATP</name>
        <dbReference type="ChEBI" id="CHEBI:30616"/>
    </ligand>
</feature>
<dbReference type="SUPFAM" id="SSF53067">
    <property type="entry name" value="Actin-like ATPase domain"/>
    <property type="match status" value="2"/>
</dbReference>
<dbReference type="InterPro" id="IPR043129">
    <property type="entry name" value="ATPase_NBD"/>
</dbReference>
<keyword evidence="6 7" id="KW-0067">ATP-binding</keyword>
<dbReference type="PIRSF" id="PIRSF000538">
    <property type="entry name" value="GlpK"/>
    <property type="match status" value="1"/>
</dbReference>
<proteinExistence type="inferred from homology"/>
<accession>A0ABW2CBM7</accession>
<dbReference type="InterPro" id="IPR000577">
    <property type="entry name" value="Carb_kinase_FGGY"/>
</dbReference>
<evidence type="ECO:0000256" key="3">
    <source>
        <dbReference type="ARBA" id="ARBA00022741"/>
    </source>
</evidence>
<feature type="binding site" evidence="7">
    <location>
        <position position="315"/>
    </location>
    <ligand>
        <name>ADP</name>
        <dbReference type="ChEBI" id="CHEBI:456216"/>
    </ligand>
</feature>
<comment type="catalytic activity">
    <reaction evidence="7">
        <text>glycerol + ATP = sn-glycerol 3-phosphate + ADP + H(+)</text>
        <dbReference type="Rhea" id="RHEA:21644"/>
        <dbReference type="ChEBI" id="CHEBI:15378"/>
        <dbReference type="ChEBI" id="CHEBI:17754"/>
        <dbReference type="ChEBI" id="CHEBI:30616"/>
        <dbReference type="ChEBI" id="CHEBI:57597"/>
        <dbReference type="ChEBI" id="CHEBI:456216"/>
        <dbReference type="EC" id="2.7.1.30"/>
    </reaction>
</comment>
<feature type="binding site" evidence="7">
    <location>
        <position position="83"/>
    </location>
    <ligand>
        <name>glycerol</name>
        <dbReference type="ChEBI" id="CHEBI:17754"/>
    </ligand>
</feature>
<evidence type="ECO:0000256" key="4">
    <source>
        <dbReference type="ARBA" id="ARBA00022777"/>
    </source>
</evidence>
<keyword evidence="2 7" id="KW-0808">Transferase</keyword>
<feature type="binding site" evidence="7">
    <location>
        <position position="83"/>
    </location>
    <ligand>
        <name>sn-glycerol 3-phosphate</name>
        <dbReference type="ChEBI" id="CHEBI:57597"/>
    </ligand>
</feature>
<dbReference type="PANTHER" id="PTHR10196:SF69">
    <property type="entry name" value="GLYCEROL KINASE"/>
    <property type="match status" value="1"/>
</dbReference>
<keyword evidence="3 7" id="KW-0547">Nucleotide-binding</keyword>
<feature type="binding site" evidence="7">
    <location>
        <position position="319"/>
    </location>
    <ligand>
        <name>ATP</name>
        <dbReference type="ChEBI" id="CHEBI:30616"/>
    </ligand>
</feature>
<dbReference type="Gene3D" id="3.30.420.40">
    <property type="match status" value="2"/>
</dbReference>
<name>A0ABW2CBM7_9ACTN</name>
<dbReference type="NCBIfam" id="TIGR01311">
    <property type="entry name" value="glycerol_kin"/>
    <property type="match status" value="1"/>
</dbReference>
<feature type="binding site" evidence="7">
    <location>
        <position position="12"/>
    </location>
    <ligand>
        <name>ADP</name>
        <dbReference type="ChEBI" id="CHEBI:456216"/>
    </ligand>
</feature>
<evidence type="ECO:0000259" key="9">
    <source>
        <dbReference type="Pfam" id="PF00370"/>
    </source>
</evidence>
<organism evidence="11 12">
    <name type="scientific">Actinomadura yumaensis</name>
    <dbReference type="NCBI Taxonomy" id="111807"/>
    <lineage>
        <taxon>Bacteria</taxon>
        <taxon>Bacillati</taxon>
        <taxon>Actinomycetota</taxon>
        <taxon>Actinomycetes</taxon>
        <taxon>Streptosporangiales</taxon>
        <taxon>Thermomonosporaceae</taxon>
        <taxon>Actinomadura</taxon>
    </lineage>
</organism>
<feature type="binding site" evidence="7">
    <location>
        <position position="420"/>
    </location>
    <ligand>
        <name>ADP</name>
        <dbReference type="ChEBI" id="CHEBI:456216"/>
    </ligand>
</feature>
<evidence type="ECO:0000259" key="10">
    <source>
        <dbReference type="Pfam" id="PF02782"/>
    </source>
</evidence>
<feature type="binding site" evidence="7">
    <location>
        <position position="416"/>
    </location>
    <ligand>
        <name>ADP</name>
        <dbReference type="ChEBI" id="CHEBI:456216"/>
    </ligand>
</feature>
<dbReference type="RefSeq" id="WP_160823730.1">
    <property type="nucleotide sequence ID" value="NZ_JBHSXS010000002.1"/>
</dbReference>
<evidence type="ECO:0000256" key="8">
    <source>
        <dbReference type="RuleBase" id="RU003733"/>
    </source>
</evidence>
<feature type="binding site" evidence="7">
    <location>
        <position position="13"/>
    </location>
    <ligand>
        <name>ATP</name>
        <dbReference type="ChEBI" id="CHEBI:30616"/>
    </ligand>
</feature>
<dbReference type="Proteomes" id="UP001596380">
    <property type="component" value="Unassembled WGS sequence"/>
</dbReference>
<keyword evidence="12" id="KW-1185">Reference proteome</keyword>
<dbReference type="GO" id="GO:0004370">
    <property type="term" value="F:glycerol kinase activity"/>
    <property type="evidence" value="ECO:0007669"/>
    <property type="project" value="UniProtKB-EC"/>
</dbReference>
<feature type="binding site" evidence="7">
    <location>
        <position position="315"/>
    </location>
    <ligand>
        <name>ATP</name>
        <dbReference type="ChEBI" id="CHEBI:30616"/>
    </ligand>
</feature>
<evidence type="ECO:0000256" key="1">
    <source>
        <dbReference type="ARBA" id="ARBA00009156"/>
    </source>
</evidence>
<feature type="binding site" evidence="7">
    <location>
        <position position="14"/>
    </location>
    <ligand>
        <name>ATP</name>
        <dbReference type="ChEBI" id="CHEBI:30616"/>
    </ligand>
</feature>
<evidence type="ECO:0000313" key="12">
    <source>
        <dbReference type="Proteomes" id="UP001596380"/>
    </source>
</evidence>
<feature type="binding site" evidence="7">
    <location>
        <position position="134"/>
    </location>
    <ligand>
        <name>glycerol</name>
        <dbReference type="ChEBI" id="CHEBI:17754"/>
    </ligand>
</feature>
<reference evidence="12" key="1">
    <citation type="journal article" date="2019" name="Int. J. Syst. Evol. Microbiol.">
        <title>The Global Catalogue of Microorganisms (GCM) 10K type strain sequencing project: providing services to taxonomists for standard genome sequencing and annotation.</title>
        <authorList>
            <consortium name="The Broad Institute Genomics Platform"/>
            <consortium name="The Broad Institute Genome Sequencing Center for Infectious Disease"/>
            <person name="Wu L."/>
            <person name="Ma J."/>
        </authorList>
    </citation>
    <scope>NUCLEOTIDE SEQUENCE [LARGE SCALE GENOMIC DNA]</scope>
    <source>
        <strain evidence="12">JCM 3369</strain>
    </source>
</reference>
<feature type="binding site" evidence="7">
    <location>
        <position position="249"/>
    </location>
    <ligand>
        <name>glycerol</name>
        <dbReference type="ChEBI" id="CHEBI:17754"/>
    </ligand>
</feature>
<feature type="domain" description="Carbohydrate kinase FGGY C-terminal" evidence="10">
    <location>
        <begin position="266"/>
        <end position="455"/>
    </location>
</feature>
<feature type="binding site" evidence="7">
    <location>
        <position position="250"/>
    </location>
    <ligand>
        <name>glycerol</name>
        <dbReference type="ChEBI" id="CHEBI:17754"/>
    </ligand>
</feature>
<feature type="binding site" evidence="7">
    <location>
        <position position="416"/>
    </location>
    <ligand>
        <name>ATP</name>
        <dbReference type="ChEBI" id="CHEBI:30616"/>
    </ligand>
</feature>
<feature type="binding site" evidence="7">
    <location>
        <position position="82"/>
    </location>
    <ligand>
        <name>glycerol</name>
        <dbReference type="ChEBI" id="CHEBI:17754"/>
    </ligand>
</feature>
<keyword evidence="4 7" id="KW-0418">Kinase</keyword>
<dbReference type="InterPro" id="IPR018485">
    <property type="entry name" value="FGGY_C"/>
</dbReference>
<evidence type="ECO:0000256" key="6">
    <source>
        <dbReference type="ARBA" id="ARBA00022840"/>
    </source>
</evidence>
<dbReference type="Pfam" id="PF02782">
    <property type="entry name" value="FGGY_C"/>
    <property type="match status" value="1"/>
</dbReference>
<dbReference type="CDD" id="cd07769">
    <property type="entry name" value="ASKHA_NBD_FGGY_GK"/>
    <property type="match status" value="1"/>
</dbReference>
<comment type="pathway">
    <text evidence="7">Polyol metabolism; glycerol degradation via glycerol kinase pathway; sn-glycerol 3-phosphate from glycerol: step 1/1.</text>
</comment>
<evidence type="ECO:0000256" key="7">
    <source>
        <dbReference type="HAMAP-Rule" id="MF_00186"/>
    </source>
</evidence>
<evidence type="ECO:0000313" key="11">
    <source>
        <dbReference type="EMBL" id="MFC6879027.1"/>
    </source>
</evidence>
<dbReference type="Pfam" id="PF00370">
    <property type="entry name" value="FGGY_N"/>
    <property type="match status" value="1"/>
</dbReference>
<comment type="function">
    <text evidence="7">Key enzyme in the regulation of glycerol uptake and metabolism. Catalyzes the phosphorylation of glycerol to yield sn-glycerol 3-phosphate.</text>
</comment>
<protein>
    <recommendedName>
        <fullName evidence="7">Glycerol kinase</fullName>
        <ecNumber evidence="7">2.7.1.30</ecNumber>
    </recommendedName>
    <alternativeName>
        <fullName evidence="7">ATP:glycerol 3-phosphotransferase</fullName>
    </alternativeName>
    <alternativeName>
        <fullName evidence="7">Glycerokinase</fullName>
        <shortName evidence="7">GK</shortName>
    </alternativeName>
</protein>
<keyword evidence="5 7" id="KW-0319">Glycerol metabolism</keyword>
<dbReference type="InterPro" id="IPR018483">
    <property type="entry name" value="Carb_kinase_FGGY_CS"/>
</dbReference>
<dbReference type="NCBIfam" id="NF000756">
    <property type="entry name" value="PRK00047.1"/>
    <property type="match status" value="1"/>
</dbReference>
<evidence type="ECO:0000256" key="5">
    <source>
        <dbReference type="ARBA" id="ARBA00022798"/>
    </source>
</evidence>
<dbReference type="InterPro" id="IPR005999">
    <property type="entry name" value="Glycerol_kin"/>
</dbReference>
<sequence length="505" mass="55361">MPDFVGAVDQGTTSTRFMIFDHSGTEVGRYQLEHEQFLPRAGWVEHNPIEIWTRASAVIQSAMQETGLHDTDLAAMGITNQRETTVVWNPKTGRPYYNAIVWQDTRTDRIARALDRDGRGDVIRRKAGLTPGAYFSGGKIQWILENVDGVREAAEKGEAVFGNMDSWMLWNLTGGTHGGVHVTDVTNASRTMLMDLETLQWDDELLSFFGIPRRMLPEIRPSSEPATYGTTIRQGPVGGAVPLTGVLGDQQAATVGQVCFAPGEAKNTYGTGNFMLLNTGTDLVRSESGLLTTVAYKFGDEPTVFALEGSIAVTGSAVQWLRDQLHVISSAAQSETLARQVEDNGGLYFVPAFSGLFAPYWRPDARGAIVGMSRFNNDGHLARATLESICYQSRDVVEAMANDSGVTLDVLKVDGGVTANDLCMQLQSDILGVPVSRPVVSETTALGAAYAAGLAVGFWKDTDELRRNWQEDKRWTPHWGEDERAAGYEGWKKAVERTLDWVDVD</sequence>
<feature type="domain" description="Carbohydrate kinase FGGY N-terminal" evidence="9">
    <location>
        <begin position="6"/>
        <end position="256"/>
    </location>
</feature>
<dbReference type="PROSITE" id="PS00445">
    <property type="entry name" value="FGGY_KINASES_2"/>
    <property type="match status" value="1"/>
</dbReference>
<feature type="binding site" evidence="7">
    <location>
        <position position="16"/>
    </location>
    <ligand>
        <name>ADP</name>
        <dbReference type="ChEBI" id="CHEBI:456216"/>
    </ligand>
</feature>
<comment type="activity regulation">
    <text evidence="7">Inhibited by fructose 1,6-bisphosphate (FBP).</text>
</comment>
<gene>
    <name evidence="7 11" type="primary">glpK</name>
    <name evidence="11" type="ORF">ACFQKB_04535</name>
</gene>
<dbReference type="PROSITE" id="PS00933">
    <property type="entry name" value="FGGY_KINASES_1"/>
    <property type="match status" value="1"/>
</dbReference>
<feature type="binding site" evidence="7">
    <location>
        <position position="134"/>
    </location>
    <ligand>
        <name>sn-glycerol 3-phosphate</name>
        <dbReference type="ChEBI" id="CHEBI:57597"/>
    </ligand>
</feature>
<feature type="binding site" evidence="7">
    <location>
        <position position="12"/>
    </location>
    <ligand>
        <name>sn-glycerol 3-phosphate</name>
        <dbReference type="ChEBI" id="CHEBI:57597"/>
    </ligand>
</feature>
<dbReference type="EMBL" id="JBHSXS010000002">
    <property type="protein sequence ID" value="MFC6879027.1"/>
    <property type="molecule type" value="Genomic_DNA"/>
</dbReference>
<feature type="binding site" evidence="7">
    <location>
        <position position="12"/>
    </location>
    <ligand>
        <name>ATP</name>
        <dbReference type="ChEBI" id="CHEBI:30616"/>
    </ligand>
</feature>
<feature type="binding site" evidence="7">
    <location>
        <position position="271"/>
    </location>
    <ligand>
        <name>ADP</name>
        <dbReference type="ChEBI" id="CHEBI:456216"/>
    </ligand>
</feature>
<dbReference type="EC" id="2.7.1.30" evidence="7"/>
<evidence type="ECO:0000256" key="2">
    <source>
        <dbReference type="ARBA" id="ARBA00022679"/>
    </source>
</evidence>
<comment type="caution">
    <text evidence="11">The sequence shown here is derived from an EMBL/GenBank/DDBJ whole genome shotgun (WGS) entry which is preliminary data.</text>
</comment>
<feature type="binding site" evidence="7">
    <location>
        <position position="82"/>
    </location>
    <ligand>
        <name>sn-glycerol 3-phosphate</name>
        <dbReference type="ChEBI" id="CHEBI:57597"/>
    </ligand>
</feature>
<dbReference type="HAMAP" id="MF_00186">
    <property type="entry name" value="Glycerol_kin"/>
    <property type="match status" value="1"/>
</dbReference>